<dbReference type="GO" id="GO:0046359">
    <property type="term" value="P:butyrate catabolic process"/>
    <property type="evidence" value="ECO:0007669"/>
    <property type="project" value="TreeGrafter"/>
</dbReference>
<reference evidence="7" key="1">
    <citation type="journal article" date="2015" name="Nature">
        <title>Complex archaea that bridge the gap between prokaryotes and eukaryotes.</title>
        <authorList>
            <person name="Spang A."/>
            <person name="Saw J.H."/>
            <person name="Jorgensen S.L."/>
            <person name="Zaremba-Niedzwiedzka K."/>
            <person name="Martijn J."/>
            <person name="Lind A.E."/>
            <person name="van Eijk R."/>
            <person name="Schleper C."/>
            <person name="Guy L."/>
            <person name="Ettema T.J."/>
        </authorList>
    </citation>
    <scope>NUCLEOTIDE SEQUENCE</scope>
</reference>
<dbReference type="InterPro" id="IPR009075">
    <property type="entry name" value="AcylCo_DH/oxidase_C"/>
</dbReference>
<comment type="similarity">
    <text evidence="2">Belongs to the acyl-CoA dehydrogenase family.</text>
</comment>
<dbReference type="Gene3D" id="1.20.140.10">
    <property type="entry name" value="Butyryl-CoA Dehydrogenase, subunit A, domain 3"/>
    <property type="match status" value="1"/>
</dbReference>
<sequence>MVNKKGEVQVIKDEILEKLSLKNRYNFLNNNLMSILKPKNFNFLKKVQKFFVRFEERNNITHNEDFYEWIPAIGKEGLVTRVNNFTELDLNFEPYGMTAEFMRCLATDFFDPQLTMAMGASILAVNPIMLHHENVEERLKALKELVLGEKIGCICITEPERGSDAVHMLTICDENEDGSFTLNGEKIYQTNGSRADWAVLYATKEANNGNTMAQFLIDTSWDGWKTERINIPWTPRVHIGKETLTDLNVPKEYVLGGPGLGREHLFEGLNLERLGIVILNCAEAWNAIAHATIYVNMRKQFDKEILKFQGVGFPLAEMWSKTMSLTLATLHICQIIDEKMEQFGTLPKNFNLTLVATASQLKLQSAKLTERVCYGCADLMGGAGLSDNTLMQDLLGISRIHQVGGGTSQIQKYIMSLALRQLFKML</sequence>
<evidence type="ECO:0000256" key="4">
    <source>
        <dbReference type="ARBA" id="ARBA00022827"/>
    </source>
</evidence>
<dbReference type="SUPFAM" id="SSF47203">
    <property type="entry name" value="Acyl-CoA dehydrogenase C-terminal domain-like"/>
    <property type="match status" value="1"/>
</dbReference>
<evidence type="ECO:0000259" key="6">
    <source>
        <dbReference type="Pfam" id="PF02770"/>
    </source>
</evidence>
<comment type="cofactor">
    <cofactor evidence="1">
        <name>FAD</name>
        <dbReference type="ChEBI" id="CHEBI:57692"/>
    </cofactor>
</comment>
<evidence type="ECO:0000256" key="3">
    <source>
        <dbReference type="ARBA" id="ARBA00022630"/>
    </source>
</evidence>
<dbReference type="CDD" id="cd00567">
    <property type="entry name" value="ACAD"/>
    <property type="match status" value="1"/>
</dbReference>
<dbReference type="Gene3D" id="1.10.540.10">
    <property type="entry name" value="Acyl-CoA dehydrogenase/oxidase, N-terminal domain"/>
    <property type="match status" value="1"/>
</dbReference>
<evidence type="ECO:0000256" key="1">
    <source>
        <dbReference type="ARBA" id="ARBA00001974"/>
    </source>
</evidence>
<evidence type="ECO:0000256" key="2">
    <source>
        <dbReference type="ARBA" id="ARBA00009347"/>
    </source>
</evidence>
<dbReference type="InterPro" id="IPR046373">
    <property type="entry name" value="Acyl-CoA_Oxase/DH_mid-dom_sf"/>
</dbReference>
<gene>
    <name evidence="7" type="ORF">LCGC14_0697420</name>
</gene>
<dbReference type="SUPFAM" id="SSF56645">
    <property type="entry name" value="Acyl-CoA dehydrogenase NM domain-like"/>
    <property type="match status" value="1"/>
</dbReference>
<feature type="domain" description="Acyl-CoA oxidase/dehydrogenase middle" evidence="6">
    <location>
        <begin position="153"/>
        <end position="229"/>
    </location>
</feature>
<comment type="caution">
    <text evidence="7">The sequence shown here is derived from an EMBL/GenBank/DDBJ whole genome shotgun (WGS) entry which is preliminary data.</text>
</comment>
<keyword evidence="4" id="KW-0274">FAD</keyword>
<dbReference type="InterPro" id="IPR006091">
    <property type="entry name" value="Acyl-CoA_Oxase/DH_mid-dom"/>
</dbReference>
<dbReference type="Pfam" id="PF02770">
    <property type="entry name" value="Acyl-CoA_dh_M"/>
    <property type="match status" value="1"/>
</dbReference>
<dbReference type="PANTHER" id="PTHR43884:SF12">
    <property type="entry name" value="ISOVALERYL-COA DEHYDROGENASE, MITOCHONDRIAL-RELATED"/>
    <property type="match status" value="1"/>
</dbReference>
<keyword evidence="3" id="KW-0285">Flavoprotein</keyword>
<dbReference type="Gene3D" id="2.40.110.10">
    <property type="entry name" value="Butyryl-CoA Dehydrogenase, subunit A, domain 2"/>
    <property type="match status" value="1"/>
</dbReference>
<dbReference type="PANTHER" id="PTHR43884">
    <property type="entry name" value="ACYL-COA DEHYDROGENASE"/>
    <property type="match status" value="1"/>
</dbReference>
<dbReference type="InterPro" id="IPR037069">
    <property type="entry name" value="AcylCoA_DH/ox_N_sf"/>
</dbReference>
<evidence type="ECO:0000313" key="7">
    <source>
        <dbReference type="EMBL" id="KKN44007.1"/>
    </source>
</evidence>
<dbReference type="Pfam" id="PF00441">
    <property type="entry name" value="Acyl-CoA_dh_1"/>
    <property type="match status" value="1"/>
</dbReference>
<feature type="domain" description="Acyl-CoA dehydrogenase/oxidase C-terminal" evidence="5">
    <location>
        <begin position="265"/>
        <end position="415"/>
    </location>
</feature>
<accession>A0A0F9R443</accession>
<name>A0A0F9R443_9ZZZZ</name>
<dbReference type="GO" id="GO:0050660">
    <property type="term" value="F:flavin adenine dinucleotide binding"/>
    <property type="evidence" value="ECO:0007669"/>
    <property type="project" value="InterPro"/>
</dbReference>
<evidence type="ECO:0008006" key="8">
    <source>
        <dbReference type="Google" id="ProtNLM"/>
    </source>
</evidence>
<dbReference type="EMBL" id="LAZR01001475">
    <property type="protein sequence ID" value="KKN44007.1"/>
    <property type="molecule type" value="Genomic_DNA"/>
</dbReference>
<organism evidence="7">
    <name type="scientific">marine sediment metagenome</name>
    <dbReference type="NCBI Taxonomy" id="412755"/>
    <lineage>
        <taxon>unclassified sequences</taxon>
        <taxon>metagenomes</taxon>
        <taxon>ecological metagenomes</taxon>
    </lineage>
</organism>
<dbReference type="InterPro" id="IPR036250">
    <property type="entry name" value="AcylCo_DH-like_C"/>
</dbReference>
<protein>
    <recommendedName>
        <fullName evidence="8">Acyl-CoA dehydrogenase/oxidase C-terminal domain-containing protein</fullName>
    </recommendedName>
</protein>
<dbReference type="InterPro" id="IPR009100">
    <property type="entry name" value="AcylCoA_DH/oxidase_NM_dom_sf"/>
</dbReference>
<proteinExistence type="inferred from homology"/>
<dbReference type="GO" id="GO:0005739">
    <property type="term" value="C:mitochondrion"/>
    <property type="evidence" value="ECO:0007669"/>
    <property type="project" value="TreeGrafter"/>
</dbReference>
<dbReference type="AlphaFoldDB" id="A0A0F9R443"/>
<dbReference type="GO" id="GO:0033539">
    <property type="term" value="P:fatty acid beta-oxidation using acyl-CoA dehydrogenase"/>
    <property type="evidence" value="ECO:0007669"/>
    <property type="project" value="TreeGrafter"/>
</dbReference>
<dbReference type="GO" id="GO:0003995">
    <property type="term" value="F:acyl-CoA dehydrogenase activity"/>
    <property type="evidence" value="ECO:0007669"/>
    <property type="project" value="TreeGrafter"/>
</dbReference>
<evidence type="ECO:0000259" key="5">
    <source>
        <dbReference type="Pfam" id="PF00441"/>
    </source>
</evidence>